<protein>
    <submittedName>
        <fullName evidence="2">GTP pyrophosphokinase</fullName>
    </submittedName>
</protein>
<comment type="caution">
    <text evidence="2">The sequence shown here is derived from an EMBL/GenBank/DDBJ whole genome shotgun (WGS) entry which is preliminary data.</text>
</comment>
<keyword evidence="2" id="KW-0418">Kinase</keyword>
<dbReference type="InterPro" id="IPR003607">
    <property type="entry name" value="HD/PDEase_dom"/>
</dbReference>
<dbReference type="SUPFAM" id="SSF109604">
    <property type="entry name" value="HD-domain/PDEase-like"/>
    <property type="match status" value="1"/>
</dbReference>
<feature type="domain" description="HD/PDEase" evidence="1">
    <location>
        <begin position="26"/>
        <end position="137"/>
    </location>
</feature>
<evidence type="ECO:0000313" key="2">
    <source>
        <dbReference type="EMBL" id="RCK77982.1"/>
    </source>
</evidence>
<evidence type="ECO:0000259" key="1">
    <source>
        <dbReference type="SMART" id="SM00471"/>
    </source>
</evidence>
<dbReference type="EMBL" id="QOQW01000029">
    <property type="protein sequence ID" value="RCK77982.1"/>
    <property type="molecule type" value="Genomic_DNA"/>
</dbReference>
<dbReference type="Gene3D" id="1.10.3210.10">
    <property type="entry name" value="Hypothetical protein af1432"/>
    <property type="match status" value="1"/>
</dbReference>
<gene>
    <name evidence="2" type="ORF">OZSIB_1891</name>
</gene>
<sequence>MELTGRFKEALAYAFDLHCHQIRKGSGVPYVAHLLAVAANVLDHGGDEEQAIAALLHDAVEDQGGRATAAAIRERFGERVAAIVAGCTDTELTPKPPWRQRKEAYLAHLAHAPADVLLVSASDKLHNARAILADLRQVGSQVWDRFSGGRDGTLWYYRALVTTYRAAFAAAAPERMGLIDDLEQVVAEIERRAGTA</sequence>
<organism evidence="2 3">
    <name type="scientific">Candidatus Ozemobacter sibiricus</name>
    <dbReference type="NCBI Taxonomy" id="2268124"/>
    <lineage>
        <taxon>Bacteria</taxon>
        <taxon>Candidatus Ozemobacteria</taxon>
        <taxon>Candidatus Ozemobacterales</taxon>
        <taxon>Candidatus Ozemobacteraceae</taxon>
        <taxon>Candidatus Ozemobacter</taxon>
    </lineage>
</organism>
<evidence type="ECO:0000313" key="3">
    <source>
        <dbReference type="Proteomes" id="UP000252355"/>
    </source>
</evidence>
<dbReference type="PANTHER" id="PTHR46246">
    <property type="entry name" value="GUANOSINE-3',5'-BIS(DIPHOSPHATE) 3'-PYROPHOSPHOHYDROLASE MESH1"/>
    <property type="match status" value="1"/>
</dbReference>
<dbReference type="Proteomes" id="UP000252355">
    <property type="component" value="Unassembled WGS sequence"/>
</dbReference>
<dbReference type="Pfam" id="PF13328">
    <property type="entry name" value="HD_4"/>
    <property type="match status" value="1"/>
</dbReference>
<reference evidence="2 3" key="1">
    <citation type="submission" date="2018-05" db="EMBL/GenBank/DDBJ databases">
        <title>A metagenomic window into the 2 km-deep terrestrial subsurface aquifer revealed taxonomically and functionally diverse microbial community comprising novel uncultured bacterial lineages.</title>
        <authorList>
            <person name="Kadnikov V.V."/>
            <person name="Mardanov A.V."/>
            <person name="Beletsky A.V."/>
            <person name="Banks D."/>
            <person name="Pimenov N.V."/>
            <person name="Frank Y.A."/>
            <person name="Karnachuk O.V."/>
            <person name="Ravin N.V."/>
        </authorList>
    </citation>
    <scope>NUCLEOTIDE SEQUENCE [LARGE SCALE GENOMIC DNA]</scope>
    <source>
        <strain evidence="2">BY5</strain>
    </source>
</reference>
<accession>A0A367ZKR1</accession>
<dbReference type="AlphaFoldDB" id="A0A367ZKR1"/>
<name>A0A367ZKR1_9BACT</name>
<dbReference type="GO" id="GO:0008893">
    <property type="term" value="F:guanosine-3',5'-bis(diphosphate) 3'-diphosphatase activity"/>
    <property type="evidence" value="ECO:0007669"/>
    <property type="project" value="TreeGrafter"/>
</dbReference>
<dbReference type="PANTHER" id="PTHR46246:SF1">
    <property type="entry name" value="GUANOSINE-3',5'-BIS(DIPHOSPHATE) 3'-PYROPHOSPHOHYDROLASE MESH1"/>
    <property type="match status" value="1"/>
</dbReference>
<dbReference type="InterPro" id="IPR052194">
    <property type="entry name" value="MESH1"/>
</dbReference>
<keyword evidence="2" id="KW-0808">Transferase</keyword>
<dbReference type="GO" id="GO:0016301">
    <property type="term" value="F:kinase activity"/>
    <property type="evidence" value="ECO:0007669"/>
    <property type="project" value="UniProtKB-KW"/>
</dbReference>
<dbReference type="SMART" id="SM00471">
    <property type="entry name" value="HDc"/>
    <property type="match status" value="1"/>
</dbReference>
<proteinExistence type="predicted"/>